<evidence type="ECO:0000313" key="2">
    <source>
        <dbReference type="EMBL" id="UYA98859.1"/>
    </source>
</evidence>
<sequence>MEVETMSDSQGKGMKFDGDKNRLDLLIMGMPETLEGISRVLTFGARKYAADSWQHVEDGIRRYEGAAMRHKLARLKGEWLDPESGEPHIYHELCCMHFIAQLHEKSKKEFDLGTE</sequence>
<accession>A0A9X9NYX9</accession>
<protein>
    <recommendedName>
        <fullName evidence="1">dATP/dGTP diphosphohydrolase N-terminal domain-containing protein</fullName>
    </recommendedName>
</protein>
<dbReference type="EMBL" id="ON932081">
    <property type="protein sequence ID" value="UYA98859.1"/>
    <property type="molecule type" value="Genomic_DNA"/>
</dbReference>
<dbReference type="InterPro" id="IPR044038">
    <property type="entry name" value="dATP/dGTP_diPOhydrolase_N"/>
</dbReference>
<feature type="domain" description="dATP/dGTP diphosphohydrolase N-terminal" evidence="1">
    <location>
        <begin position="11"/>
        <end position="108"/>
    </location>
</feature>
<evidence type="ECO:0000313" key="3">
    <source>
        <dbReference type="Proteomes" id="UP001164550"/>
    </source>
</evidence>
<gene>
    <name evidence="2" type="ORF">IVIADoCa7_33</name>
</gene>
<proteinExistence type="predicted"/>
<dbReference type="Pfam" id="PF18909">
    <property type="entry name" value="dGTP_diPhyd_N"/>
    <property type="match status" value="1"/>
</dbReference>
<dbReference type="Proteomes" id="UP001164550">
    <property type="component" value="Segment"/>
</dbReference>
<reference evidence="2" key="1">
    <citation type="submission" date="2022-07" db="EMBL/GenBank/DDBJ databases">
        <title>Comparative analysis of new lytic phages for the biological control of phytopathogenic Xanthomonas spp.</title>
        <authorList>
            <person name="Domingo-Calap M.L."/>
            <person name="Bernabeu-Gimeno M."/>
            <person name="Aure C.M."/>
            <person name="Marco-Noales E."/>
            <person name="Domingo-Calap P."/>
        </authorList>
    </citation>
    <scope>NUCLEOTIDE SEQUENCE</scope>
</reference>
<keyword evidence="3" id="KW-1185">Reference proteome</keyword>
<organism evidence="2 3">
    <name type="scientific">Xanthomonas phage vB_Xar_IVIA-DoCa7</name>
    <dbReference type="NCBI Taxonomy" id="2975534"/>
    <lineage>
        <taxon>Viruses</taxon>
        <taxon>Duplodnaviria</taxon>
        <taxon>Heunggongvirae</taxon>
        <taxon>Uroviricota</taxon>
        <taxon>Caudoviricetes</taxon>
        <taxon>Autographivirales</taxon>
        <taxon>Autonotataviridae</taxon>
        <taxon>Paternavirus</taxon>
        <taxon>Paternavirus doca7</taxon>
    </lineage>
</organism>
<name>A0A9X9NYX9_9CAUD</name>
<evidence type="ECO:0000259" key="1">
    <source>
        <dbReference type="Pfam" id="PF18909"/>
    </source>
</evidence>